<feature type="domain" description="BRO1" evidence="3">
    <location>
        <begin position="4"/>
        <end position="390"/>
    </location>
</feature>
<reference evidence="4 5" key="1">
    <citation type="submission" date="2018-03" db="EMBL/GenBank/DDBJ databases">
        <title>Candida pseudohaemulonii genome assembly and annotation.</title>
        <authorList>
            <person name="Munoz J.F."/>
            <person name="Gade L.G."/>
            <person name="Chow N.A."/>
            <person name="Litvintseva A.P."/>
            <person name="Loparev V.N."/>
            <person name="Cuomo C.A."/>
        </authorList>
    </citation>
    <scope>NUCLEOTIDE SEQUENCE [LARGE SCALE GENOMIC DNA]</scope>
    <source>
        <strain evidence="4 5">B12108</strain>
    </source>
</reference>
<dbReference type="CDD" id="cd09241">
    <property type="entry name" value="BRO1_ScRim20-like"/>
    <property type="match status" value="1"/>
</dbReference>
<dbReference type="CDD" id="cd08915">
    <property type="entry name" value="V_Alix_like"/>
    <property type="match status" value="1"/>
</dbReference>
<dbReference type="RefSeq" id="XP_024715539.1">
    <property type="nucleotide sequence ID" value="XM_024855940.1"/>
</dbReference>
<dbReference type="SMART" id="SM01041">
    <property type="entry name" value="BRO1"/>
    <property type="match status" value="1"/>
</dbReference>
<feature type="region of interest" description="Disordered" evidence="2">
    <location>
        <begin position="740"/>
        <end position="763"/>
    </location>
</feature>
<evidence type="ECO:0000256" key="2">
    <source>
        <dbReference type="SAM" id="MobiDB-lite"/>
    </source>
</evidence>
<dbReference type="InterPro" id="IPR025304">
    <property type="entry name" value="ALIX_V_dom"/>
</dbReference>
<keyword evidence="5" id="KW-1185">Reference proteome</keyword>
<proteinExistence type="inferred from homology"/>
<dbReference type="STRING" id="418784.A0A2P7YXY7"/>
<feature type="compositionally biased region" description="Basic and acidic residues" evidence="2">
    <location>
        <begin position="752"/>
        <end position="763"/>
    </location>
</feature>
<feature type="compositionally biased region" description="Polar residues" evidence="2">
    <location>
        <begin position="740"/>
        <end position="751"/>
    </location>
</feature>
<gene>
    <name evidence="4" type="ORF">C7M61_000498</name>
</gene>
<evidence type="ECO:0000256" key="1">
    <source>
        <dbReference type="ARBA" id="ARBA00038154"/>
    </source>
</evidence>
<dbReference type="Pfam" id="PF03097">
    <property type="entry name" value="BRO1"/>
    <property type="match status" value="1"/>
</dbReference>
<dbReference type="EMBL" id="PYFQ01000001">
    <property type="protein sequence ID" value="PSK40840.1"/>
    <property type="molecule type" value="Genomic_DNA"/>
</dbReference>
<dbReference type="PANTHER" id="PTHR23030:SF39">
    <property type="entry name" value="PROGRAMMED CELL DEATH 6-INTERACTING PROTEIN"/>
    <property type="match status" value="1"/>
</dbReference>
<dbReference type="Gene3D" id="1.20.120.560">
    <property type="entry name" value="alix/aip1 in complex with the ypdl late domain"/>
    <property type="match status" value="1"/>
</dbReference>
<dbReference type="Gene3D" id="1.25.40.280">
    <property type="entry name" value="alix/aip1 like domains"/>
    <property type="match status" value="1"/>
</dbReference>
<sequence length="763" mass="87662">MFNNLIQIPFRICDAKPLHDILADFIKRDYFQPVTSFGDDLKYAQHLQNSLAVLSREEAPDIVHFESILYKYYHFLSDVNNKFMDDCVEFEWYGTLRYQPKHCSFTSWKQEQLQLIYEMGALYSYKALHENAYTDDGLKLACTSLKKAAGFFDALLDLNKDLLRGIPDFDDDTLQCIKIMLIAQAQELVWLKAAMGKTVKDHLIARLSKKVSELYKQAAEYGAESDAITLDWINHFKVKGYHFEAAAQYRMSVVALDGFKYGEQVAHLKVASKLCDEGAKYKRYVTEPVVEDLQGLTDMVKSTLKSAEKDNDLVYLKPVPDYKALPAITGVSMVDAEQSKQFFEKSSENEAFQRLVPFSIIQVAQAFRERQEVFVIDHFHEPLKALTRMFNKFLAERDLPASIDAIQKPETVPDSLLHHSQEIISMGGTKLIDSSMFEIGKLAKQCQDLVDACNERLSMERYEDHLMKEKQGSDRWTREPSRVAASELSTRVNKMASYLDQSLQSDSLIMDLYRAIKEVLLVYCGGKQKLIGTIPRSSHAQVNSSVGQVIGQLRELLANGDKIEQSKQRLISSVGVKSRDHSIFPVIMSQYKKNLEKFLDEEGKISHRKFEPVYESHIKAFNTDLQLVDDLKQKQMDLEKKIHEKNLQLLEVRQSSAHAAHDKRHQALQSFEEAYVQYLDLVSNLNQASKFYADFLDKGNAVLHDVDHYLYERREEARELLLNIQNQDKLRDIENAMQNQGTPLAAPQSQRAFRDPSQDMDHH</sequence>
<comment type="similarity">
    <text evidence="1">Belongs to the palA/RIM20 family.</text>
</comment>
<dbReference type="VEuPathDB" id="FungiDB:C7M61_000498"/>
<dbReference type="InterPro" id="IPR038499">
    <property type="entry name" value="BRO1_sf"/>
</dbReference>
<comment type="caution">
    <text evidence="4">The sequence shown here is derived from an EMBL/GenBank/DDBJ whole genome shotgun (WGS) entry which is preliminary data.</text>
</comment>
<accession>A0A2P7YXY7</accession>
<dbReference type="PROSITE" id="PS51180">
    <property type="entry name" value="BRO1"/>
    <property type="match status" value="1"/>
</dbReference>
<dbReference type="Pfam" id="PF13949">
    <property type="entry name" value="ALIX_LYPXL_bnd"/>
    <property type="match status" value="1"/>
</dbReference>
<evidence type="ECO:0000313" key="5">
    <source>
        <dbReference type="Proteomes" id="UP000241107"/>
    </source>
</evidence>
<evidence type="ECO:0000313" key="4">
    <source>
        <dbReference type="EMBL" id="PSK40840.1"/>
    </source>
</evidence>
<dbReference type="GeneID" id="36563891"/>
<dbReference type="PANTHER" id="PTHR23030">
    <property type="entry name" value="PCD6 INTERACTING PROTEIN-RELATED"/>
    <property type="match status" value="1"/>
</dbReference>
<dbReference type="GO" id="GO:0005768">
    <property type="term" value="C:endosome"/>
    <property type="evidence" value="ECO:0007669"/>
    <property type="project" value="TreeGrafter"/>
</dbReference>
<protein>
    <recommendedName>
        <fullName evidence="3">BRO1 domain-containing protein</fullName>
    </recommendedName>
</protein>
<dbReference type="Proteomes" id="UP000241107">
    <property type="component" value="Unassembled WGS sequence"/>
</dbReference>
<dbReference type="Gene3D" id="1.20.140.50">
    <property type="entry name" value="alix/aip1 like domains"/>
    <property type="match status" value="1"/>
</dbReference>
<organism evidence="4 5">
    <name type="scientific">Candidozyma pseudohaemuli</name>
    <dbReference type="NCBI Taxonomy" id="418784"/>
    <lineage>
        <taxon>Eukaryota</taxon>
        <taxon>Fungi</taxon>
        <taxon>Dikarya</taxon>
        <taxon>Ascomycota</taxon>
        <taxon>Saccharomycotina</taxon>
        <taxon>Pichiomycetes</taxon>
        <taxon>Metschnikowiaceae</taxon>
        <taxon>Candidozyma</taxon>
    </lineage>
</organism>
<evidence type="ECO:0000259" key="3">
    <source>
        <dbReference type="PROSITE" id="PS51180"/>
    </source>
</evidence>
<dbReference type="AlphaFoldDB" id="A0A2P7YXY7"/>
<dbReference type="InterPro" id="IPR004328">
    <property type="entry name" value="BRO1_dom"/>
</dbReference>
<name>A0A2P7YXY7_9ASCO</name>
<dbReference type="OrthoDB" id="64867at2759"/>